<reference evidence="1 2" key="1">
    <citation type="journal article" date="2019" name="Int. J. Syst. Evol. Microbiol.">
        <title>The Global Catalogue of Microorganisms (GCM) 10K type strain sequencing project: providing services to taxonomists for standard genome sequencing and annotation.</title>
        <authorList>
            <consortium name="The Broad Institute Genomics Platform"/>
            <consortium name="The Broad Institute Genome Sequencing Center for Infectious Disease"/>
            <person name="Wu L."/>
            <person name="Ma J."/>
        </authorList>
    </citation>
    <scope>NUCLEOTIDE SEQUENCE [LARGE SCALE GENOMIC DNA]</scope>
    <source>
        <strain evidence="1 2">JCM 15309</strain>
    </source>
</reference>
<organism evidence="1 2">
    <name type="scientific">Nocardioides panacihumi</name>
    <dbReference type="NCBI Taxonomy" id="400774"/>
    <lineage>
        <taxon>Bacteria</taxon>
        <taxon>Bacillati</taxon>
        <taxon>Actinomycetota</taxon>
        <taxon>Actinomycetes</taxon>
        <taxon>Propionibacteriales</taxon>
        <taxon>Nocardioidaceae</taxon>
        <taxon>Nocardioides</taxon>
    </lineage>
</organism>
<dbReference type="Proteomes" id="UP001500571">
    <property type="component" value="Unassembled WGS sequence"/>
</dbReference>
<dbReference type="RefSeq" id="WP_344048597.1">
    <property type="nucleotide sequence ID" value="NZ_BAAAPB010000008.1"/>
</dbReference>
<evidence type="ECO:0000313" key="2">
    <source>
        <dbReference type="Proteomes" id="UP001500571"/>
    </source>
</evidence>
<evidence type="ECO:0000313" key="1">
    <source>
        <dbReference type="EMBL" id="GAA1977495.1"/>
    </source>
</evidence>
<proteinExistence type="predicted"/>
<gene>
    <name evidence="1" type="ORF">GCM10009798_43390</name>
</gene>
<name>A0ABN2RZ00_9ACTN</name>
<comment type="caution">
    <text evidence="1">The sequence shown here is derived from an EMBL/GenBank/DDBJ whole genome shotgun (WGS) entry which is preliminary data.</text>
</comment>
<sequence>MSADMTADDFFESLTGFDEIAIKQHFGASVSNLKDEPMDFMRALVFVAERREGKTDIQAKDAALTLTVREVLAYFPAEMDAGKAQ</sequence>
<protein>
    <recommendedName>
        <fullName evidence="3">Acyl carrier protein</fullName>
    </recommendedName>
</protein>
<accession>A0ABN2RZ00</accession>
<dbReference type="EMBL" id="BAAAPB010000008">
    <property type="protein sequence ID" value="GAA1977495.1"/>
    <property type="molecule type" value="Genomic_DNA"/>
</dbReference>
<evidence type="ECO:0008006" key="3">
    <source>
        <dbReference type="Google" id="ProtNLM"/>
    </source>
</evidence>
<keyword evidence="2" id="KW-1185">Reference proteome</keyword>